<comment type="caution">
    <text evidence="1">The sequence shown here is derived from an EMBL/GenBank/DDBJ whole genome shotgun (WGS) entry which is preliminary data.</text>
</comment>
<dbReference type="EMBL" id="LAZR01031132">
    <property type="protein sequence ID" value="KKL54625.1"/>
    <property type="molecule type" value="Genomic_DNA"/>
</dbReference>
<gene>
    <name evidence="1" type="ORF">LCGC14_2263560</name>
</gene>
<sequence>MNEFLKTLYTEGHIYFDNIDGCWEWDATKIKRSGITDNIA</sequence>
<organism evidence="1">
    <name type="scientific">marine sediment metagenome</name>
    <dbReference type="NCBI Taxonomy" id="412755"/>
    <lineage>
        <taxon>unclassified sequences</taxon>
        <taxon>metagenomes</taxon>
        <taxon>ecological metagenomes</taxon>
    </lineage>
</organism>
<proteinExistence type="predicted"/>
<name>A0A0F9FBC2_9ZZZZ</name>
<protein>
    <submittedName>
        <fullName evidence="1">Uncharacterized protein</fullName>
    </submittedName>
</protein>
<accession>A0A0F9FBC2</accession>
<reference evidence="1" key="1">
    <citation type="journal article" date="2015" name="Nature">
        <title>Complex archaea that bridge the gap between prokaryotes and eukaryotes.</title>
        <authorList>
            <person name="Spang A."/>
            <person name="Saw J.H."/>
            <person name="Jorgensen S.L."/>
            <person name="Zaremba-Niedzwiedzka K."/>
            <person name="Martijn J."/>
            <person name="Lind A.E."/>
            <person name="van Eijk R."/>
            <person name="Schleper C."/>
            <person name="Guy L."/>
            <person name="Ettema T.J."/>
        </authorList>
    </citation>
    <scope>NUCLEOTIDE SEQUENCE</scope>
</reference>
<evidence type="ECO:0000313" key="1">
    <source>
        <dbReference type="EMBL" id="KKL54625.1"/>
    </source>
</evidence>
<feature type="non-terminal residue" evidence="1">
    <location>
        <position position="40"/>
    </location>
</feature>
<dbReference type="AlphaFoldDB" id="A0A0F9FBC2"/>